<feature type="domain" description="ABC transporter" evidence="5">
    <location>
        <begin position="4"/>
        <end position="238"/>
    </location>
</feature>
<dbReference type="CDD" id="cd03230">
    <property type="entry name" value="ABC_DR_subfamily_A"/>
    <property type="match status" value="1"/>
</dbReference>
<protein>
    <submittedName>
        <fullName evidence="6">ABC transporter ATP-binding protein</fullName>
    </submittedName>
</protein>
<dbReference type="InterPro" id="IPR050763">
    <property type="entry name" value="ABC_transporter_ATP-binding"/>
</dbReference>
<evidence type="ECO:0000256" key="2">
    <source>
        <dbReference type="ARBA" id="ARBA00022448"/>
    </source>
</evidence>
<dbReference type="GO" id="GO:0005524">
    <property type="term" value="F:ATP binding"/>
    <property type="evidence" value="ECO:0007669"/>
    <property type="project" value="UniProtKB-KW"/>
</dbReference>
<evidence type="ECO:0000256" key="4">
    <source>
        <dbReference type="ARBA" id="ARBA00022840"/>
    </source>
</evidence>
<reference evidence="7" key="1">
    <citation type="journal article" date="2019" name="Int. J. Syst. Evol. Microbiol.">
        <title>The Global Catalogue of Microorganisms (GCM) 10K type strain sequencing project: providing services to taxonomists for standard genome sequencing and annotation.</title>
        <authorList>
            <consortium name="The Broad Institute Genomics Platform"/>
            <consortium name="The Broad Institute Genome Sequencing Center for Infectious Disease"/>
            <person name="Wu L."/>
            <person name="Ma J."/>
        </authorList>
    </citation>
    <scope>NUCLEOTIDE SEQUENCE [LARGE SCALE GENOMIC DNA]</scope>
    <source>
        <strain evidence="7">JCM 14370</strain>
    </source>
</reference>
<evidence type="ECO:0000313" key="7">
    <source>
        <dbReference type="Proteomes" id="UP000632222"/>
    </source>
</evidence>
<dbReference type="PANTHER" id="PTHR42711">
    <property type="entry name" value="ABC TRANSPORTER ATP-BINDING PROTEIN"/>
    <property type="match status" value="1"/>
</dbReference>
<evidence type="ECO:0000256" key="3">
    <source>
        <dbReference type="ARBA" id="ARBA00022741"/>
    </source>
</evidence>
<gene>
    <name evidence="6" type="ORF">GCM10008938_46150</name>
</gene>
<comment type="caution">
    <text evidence="6">The sequence shown here is derived from an EMBL/GenBank/DDBJ whole genome shotgun (WGS) entry which is preliminary data.</text>
</comment>
<proteinExistence type="inferred from homology"/>
<dbReference type="InterPro" id="IPR027417">
    <property type="entry name" value="P-loop_NTPase"/>
</dbReference>
<dbReference type="PROSITE" id="PS50893">
    <property type="entry name" value="ABC_TRANSPORTER_2"/>
    <property type="match status" value="1"/>
</dbReference>
<evidence type="ECO:0000256" key="1">
    <source>
        <dbReference type="ARBA" id="ARBA00005417"/>
    </source>
</evidence>
<dbReference type="InterPro" id="IPR003439">
    <property type="entry name" value="ABC_transporter-like_ATP-bd"/>
</dbReference>
<comment type="similarity">
    <text evidence="1">Belongs to the ABC transporter superfamily.</text>
</comment>
<keyword evidence="3" id="KW-0547">Nucleotide-binding</keyword>
<sequence length="307" mass="33962">MQILKATGLKKHYRVRGETVEAVKNLSLSCAAGEVVAFLGANGAGKTTTLKMLTGLVRPDAGTVEVCGEDPNRDPKALRQIGAVLEGNRNLYWKLSVQENLEYFGVLKGLNHRQARSRAAELLQRFGLTEKKNTLVFQLSRGMQQKLAIALSVIHQPRLLLLDEPTLGLDVEATLGIKSMVMELAEQGQAILLTTHQLDVAQELSTRVVIMRQGEILTEKPTGELIAEYSGQSYTIQFAGELDTLQQHKLRSLPVNVQEDRLLYFGSPAGLYEVLDVLRPLDIRHLEPTIADLTDIFLHLQKGALHV</sequence>
<name>A0ABQ2DDZ3_9DEIO</name>
<keyword evidence="2" id="KW-0813">Transport</keyword>
<keyword evidence="4 6" id="KW-0067">ATP-binding</keyword>
<keyword evidence="7" id="KW-1185">Reference proteome</keyword>
<dbReference type="RefSeq" id="WP_189007712.1">
    <property type="nucleotide sequence ID" value="NZ_BMOD01000031.1"/>
</dbReference>
<dbReference type="Pfam" id="PF00005">
    <property type="entry name" value="ABC_tran"/>
    <property type="match status" value="1"/>
</dbReference>
<dbReference type="SUPFAM" id="SSF52540">
    <property type="entry name" value="P-loop containing nucleoside triphosphate hydrolases"/>
    <property type="match status" value="1"/>
</dbReference>
<organism evidence="6 7">
    <name type="scientific">Deinococcus roseus</name>
    <dbReference type="NCBI Taxonomy" id="392414"/>
    <lineage>
        <taxon>Bacteria</taxon>
        <taxon>Thermotogati</taxon>
        <taxon>Deinococcota</taxon>
        <taxon>Deinococci</taxon>
        <taxon>Deinococcales</taxon>
        <taxon>Deinococcaceae</taxon>
        <taxon>Deinococcus</taxon>
    </lineage>
</organism>
<dbReference type="InterPro" id="IPR003593">
    <property type="entry name" value="AAA+_ATPase"/>
</dbReference>
<evidence type="ECO:0000259" key="5">
    <source>
        <dbReference type="PROSITE" id="PS50893"/>
    </source>
</evidence>
<accession>A0ABQ2DDZ3</accession>
<dbReference type="SMART" id="SM00382">
    <property type="entry name" value="AAA"/>
    <property type="match status" value="1"/>
</dbReference>
<dbReference type="EMBL" id="BMOD01000031">
    <property type="protein sequence ID" value="GGJ54855.1"/>
    <property type="molecule type" value="Genomic_DNA"/>
</dbReference>
<dbReference type="Proteomes" id="UP000632222">
    <property type="component" value="Unassembled WGS sequence"/>
</dbReference>
<dbReference type="PANTHER" id="PTHR42711:SF5">
    <property type="entry name" value="ABC TRANSPORTER ATP-BINDING PROTEIN NATA"/>
    <property type="match status" value="1"/>
</dbReference>
<dbReference type="Gene3D" id="3.40.50.300">
    <property type="entry name" value="P-loop containing nucleotide triphosphate hydrolases"/>
    <property type="match status" value="1"/>
</dbReference>
<evidence type="ECO:0000313" key="6">
    <source>
        <dbReference type="EMBL" id="GGJ54855.1"/>
    </source>
</evidence>